<dbReference type="EMBL" id="JAIBOA010000029">
    <property type="protein sequence ID" value="MBW8487054.1"/>
    <property type="molecule type" value="Genomic_DNA"/>
</dbReference>
<dbReference type="InterPro" id="IPR050087">
    <property type="entry name" value="AON_synthase_class-II"/>
</dbReference>
<dbReference type="InterPro" id="IPR015424">
    <property type="entry name" value="PyrdxlP-dep_Trfase"/>
</dbReference>
<name>A0ABS7G2W3_9ACTN</name>
<sequence>MDEPVSLTARLDAWDARRAGWGGALFQGRAAPGPGAEVLMSNDYLAIGAHPHVVERQVAALRAGGCGALMSGAHLADGDPQRALEARLAAFLDAPSVRLCQSGWAANVGLVQAIAPPCSPVYVDAAAHASLRAGIDAARAAARVFAHNDTGHLERLIGRHGPGLIAVDTLYSVGGDFCPLPEIVEVAERSGCAVVADESHTLGVLGPDGAGLVPALGLAGRVAYRTASLAKAFAGRAGLVACDRRVGAYLPYHAHPAVFSTALLPHDVAGLAAVLDLVEIGDRRRARLARNAALLRDGLAGLGYNIAPSRSHIVSLRPGGEDALCRLQGALDAEGVFGAPFAHPAVGRNGAALRFSVHAGLTKRRVARILDACAAVRDTADVTRWRSTRRLAAAR</sequence>
<dbReference type="RefSeq" id="WP_220170286.1">
    <property type="nucleotide sequence ID" value="NZ_JAIBOA010000029.1"/>
</dbReference>
<dbReference type="EC" id="2.3.1.47" evidence="2"/>
<evidence type="ECO:0000256" key="1">
    <source>
        <dbReference type="ARBA" id="ARBA00001933"/>
    </source>
</evidence>
<reference evidence="7 8" key="1">
    <citation type="submission" date="2021-07" db="EMBL/GenBank/DDBJ databases">
        <title>Actinomadura sp. PM05-2 isolated from lichen.</title>
        <authorList>
            <person name="Somphong A."/>
            <person name="Phongsopitanun W."/>
            <person name="Tanasupawat S."/>
            <person name="Peongsungnone V."/>
        </authorList>
    </citation>
    <scope>NUCLEOTIDE SEQUENCE [LARGE SCALE GENOMIC DNA]</scope>
    <source>
        <strain evidence="7 8">PM05-2</strain>
    </source>
</reference>
<dbReference type="PANTHER" id="PTHR13693">
    <property type="entry name" value="CLASS II AMINOTRANSFERASE/8-AMINO-7-OXONONANOATE SYNTHASE"/>
    <property type="match status" value="1"/>
</dbReference>
<evidence type="ECO:0000259" key="6">
    <source>
        <dbReference type="Pfam" id="PF00155"/>
    </source>
</evidence>
<keyword evidence="3" id="KW-0808">Transferase</keyword>
<evidence type="ECO:0000256" key="5">
    <source>
        <dbReference type="ARBA" id="ARBA00047715"/>
    </source>
</evidence>
<comment type="catalytic activity">
    <reaction evidence="5">
        <text>6-carboxyhexanoyl-[ACP] + L-alanine + H(+) = (8S)-8-amino-7-oxononanoate + holo-[ACP] + CO2</text>
        <dbReference type="Rhea" id="RHEA:42288"/>
        <dbReference type="Rhea" id="RHEA-COMP:9685"/>
        <dbReference type="Rhea" id="RHEA-COMP:9955"/>
        <dbReference type="ChEBI" id="CHEBI:15378"/>
        <dbReference type="ChEBI" id="CHEBI:16526"/>
        <dbReference type="ChEBI" id="CHEBI:57972"/>
        <dbReference type="ChEBI" id="CHEBI:64479"/>
        <dbReference type="ChEBI" id="CHEBI:78846"/>
        <dbReference type="ChEBI" id="CHEBI:149468"/>
        <dbReference type="EC" id="2.3.1.47"/>
    </reaction>
</comment>
<dbReference type="InterPro" id="IPR015421">
    <property type="entry name" value="PyrdxlP-dep_Trfase_major"/>
</dbReference>
<dbReference type="InterPro" id="IPR015422">
    <property type="entry name" value="PyrdxlP-dep_Trfase_small"/>
</dbReference>
<evidence type="ECO:0000256" key="4">
    <source>
        <dbReference type="ARBA" id="ARBA00022898"/>
    </source>
</evidence>
<gene>
    <name evidence="7" type="primary">cqsA</name>
    <name evidence="7" type="ORF">K1Y72_32130</name>
</gene>
<proteinExistence type="predicted"/>
<dbReference type="SUPFAM" id="SSF53383">
    <property type="entry name" value="PLP-dependent transferases"/>
    <property type="match status" value="1"/>
</dbReference>
<accession>A0ABS7G2W3</accession>
<evidence type="ECO:0000313" key="7">
    <source>
        <dbReference type="EMBL" id="MBW8487054.1"/>
    </source>
</evidence>
<protein>
    <recommendedName>
        <fullName evidence="2">8-amino-7-oxononanoate synthase</fullName>
        <ecNumber evidence="2">2.3.1.47</ecNumber>
    </recommendedName>
</protein>
<keyword evidence="4" id="KW-0663">Pyridoxal phosphate</keyword>
<dbReference type="Gene3D" id="3.40.640.10">
    <property type="entry name" value="Type I PLP-dependent aspartate aminotransferase-like (Major domain)"/>
    <property type="match status" value="1"/>
</dbReference>
<evidence type="ECO:0000256" key="3">
    <source>
        <dbReference type="ARBA" id="ARBA00022679"/>
    </source>
</evidence>
<dbReference type="Gene3D" id="3.90.1150.10">
    <property type="entry name" value="Aspartate Aminotransferase, domain 1"/>
    <property type="match status" value="1"/>
</dbReference>
<comment type="caution">
    <text evidence="7">The sequence shown here is derived from an EMBL/GenBank/DDBJ whole genome shotgun (WGS) entry which is preliminary data.</text>
</comment>
<organism evidence="7 8">
    <name type="scientific">Actinomadura parmotrematis</name>
    <dbReference type="NCBI Taxonomy" id="2864039"/>
    <lineage>
        <taxon>Bacteria</taxon>
        <taxon>Bacillati</taxon>
        <taxon>Actinomycetota</taxon>
        <taxon>Actinomycetes</taxon>
        <taxon>Streptosporangiales</taxon>
        <taxon>Thermomonosporaceae</taxon>
        <taxon>Actinomadura</taxon>
    </lineage>
</organism>
<dbReference type="Pfam" id="PF00155">
    <property type="entry name" value="Aminotran_1_2"/>
    <property type="match status" value="1"/>
</dbReference>
<comment type="cofactor">
    <cofactor evidence="1">
        <name>pyridoxal 5'-phosphate</name>
        <dbReference type="ChEBI" id="CHEBI:597326"/>
    </cofactor>
</comment>
<feature type="domain" description="Aminotransferase class I/classII large" evidence="6">
    <location>
        <begin position="39"/>
        <end position="372"/>
    </location>
</feature>
<dbReference type="Proteomes" id="UP000774570">
    <property type="component" value="Unassembled WGS sequence"/>
</dbReference>
<keyword evidence="8" id="KW-1185">Reference proteome</keyword>
<dbReference type="InterPro" id="IPR004839">
    <property type="entry name" value="Aminotransferase_I/II_large"/>
</dbReference>
<evidence type="ECO:0000313" key="8">
    <source>
        <dbReference type="Proteomes" id="UP000774570"/>
    </source>
</evidence>
<evidence type="ECO:0000256" key="2">
    <source>
        <dbReference type="ARBA" id="ARBA00013187"/>
    </source>
</evidence>
<dbReference type="PANTHER" id="PTHR13693:SF100">
    <property type="entry name" value="8-AMINO-7-OXONONANOATE SYNTHASE"/>
    <property type="match status" value="1"/>
</dbReference>
<dbReference type="NCBIfam" id="NF005526">
    <property type="entry name" value="PRK07179.1"/>
    <property type="match status" value="1"/>
</dbReference>